<dbReference type="AlphaFoldDB" id="A0A6D2K1H0"/>
<feature type="compositionally biased region" description="Basic and acidic residues" evidence="1">
    <location>
        <begin position="44"/>
        <end position="54"/>
    </location>
</feature>
<protein>
    <submittedName>
        <fullName evidence="2">Uncharacterized protein</fullName>
    </submittedName>
</protein>
<feature type="compositionally biased region" description="Polar residues" evidence="1">
    <location>
        <begin position="58"/>
        <end position="67"/>
    </location>
</feature>
<evidence type="ECO:0000313" key="2">
    <source>
        <dbReference type="EMBL" id="CAA7045487.1"/>
    </source>
</evidence>
<gene>
    <name evidence="2" type="ORF">MERR_LOCUS32722</name>
</gene>
<reference evidence="2" key="1">
    <citation type="submission" date="2020-01" db="EMBL/GenBank/DDBJ databases">
        <authorList>
            <person name="Mishra B."/>
        </authorList>
    </citation>
    <scope>NUCLEOTIDE SEQUENCE [LARGE SCALE GENOMIC DNA]</scope>
</reference>
<proteinExistence type="predicted"/>
<name>A0A6D2K1H0_9BRAS</name>
<evidence type="ECO:0000256" key="1">
    <source>
        <dbReference type="SAM" id="MobiDB-lite"/>
    </source>
</evidence>
<evidence type="ECO:0000313" key="3">
    <source>
        <dbReference type="Proteomes" id="UP000467841"/>
    </source>
</evidence>
<sequence length="194" mass="21957">MANKTYGDIRGIGKIKIQNPDGSEVILRDVREIRLQNEENNSGVEKETRQEKSKHVTFGQNLVQEATPNGFEKDDSSAQGGDSKEIESKESNEEYGIKELQFSLARRTKLRKFGRARRSSRRPKVTILIWKDRYLSHASRRSGMKPFGSTMRPRLIFYRDMSGKRVNEAHGGFGVSNGPSSSAKGLDRIEKRPG</sequence>
<organism evidence="2 3">
    <name type="scientific">Microthlaspi erraticum</name>
    <dbReference type="NCBI Taxonomy" id="1685480"/>
    <lineage>
        <taxon>Eukaryota</taxon>
        <taxon>Viridiplantae</taxon>
        <taxon>Streptophyta</taxon>
        <taxon>Embryophyta</taxon>
        <taxon>Tracheophyta</taxon>
        <taxon>Spermatophyta</taxon>
        <taxon>Magnoliopsida</taxon>
        <taxon>eudicotyledons</taxon>
        <taxon>Gunneridae</taxon>
        <taxon>Pentapetalae</taxon>
        <taxon>rosids</taxon>
        <taxon>malvids</taxon>
        <taxon>Brassicales</taxon>
        <taxon>Brassicaceae</taxon>
        <taxon>Coluteocarpeae</taxon>
        <taxon>Microthlaspi</taxon>
    </lineage>
</organism>
<feature type="region of interest" description="Disordered" evidence="1">
    <location>
        <begin position="36"/>
        <end position="93"/>
    </location>
</feature>
<comment type="caution">
    <text evidence="2">The sequence shown here is derived from an EMBL/GenBank/DDBJ whole genome shotgun (WGS) entry which is preliminary data.</text>
</comment>
<dbReference type="EMBL" id="CACVBM020001321">
    <property type="protein sequence ID" value="CAA7045487.1"/>
    <property type="molecule type" value="Genomic_DNA"/>
</dbReference>
<feature type="compositionally biased region" description="Basic and acidic residues" evidence="1">
    <location>
        <begin position="71"/>
        <end position="93"/>
    </location>
</feature>
<keyword evidence="3" id="KW-1185">Reference proteome</keyword>
<feature type="compositionally biased region" description="Basic and acidic residues" evidence="1">
    <location>
        <begin position="185"/>
        <end position="194"/>
    </location>
</feature>
<dbReference type="Proteomes" id="UP000467841">
    <property type="component" value="Unassembled WGS sequence"/>
</dbReference>
<feature type="region of interest" description="Disordered" evidence="1">
    <location>
        <begin position="169"/>
        <end position="194"/>
    </location>
</feature>
<accession>A0A6D2K1H0</accession>